<evidence type="ECO:0000256" key="1">
    <source>
        <dbReference type="SAM" id="MobiDB-lite"/>
    </source>
</evidence>
<name>A0ABQ3RRZ2_9ACTN</name>
<keyword evidence="3" id="KW-1185">Reference proteome</keyword>
<feature type="region of interest" description="Disordered" evidence="1">
    <location>
        <begin position="1"/>
        <end position="25"/>
    </location>
</feature>
<dbReference type="Proteomes" id="UP000649259">
    <property type="component" value="Unassembled WGS sequence"/>
</dbReference>
<dbReference type="Gene3D" id="3.30.420.40">
    <property type="match status" value="2"/>
</dbReference>
<feature type="region of interest" description="Disordered" evidence="1">
    <location>
        <begin position="346"/>
        <end position="379"/>
    </location>
</feature>
<reference evidence="3" key="1">
    <citation type="submission" date="2023-07" db="EMBL/GenBank/DDBJ databases">
        <title>Whole genome shotgun sequence of Streptomyces cacaoi subsp. asoensis NBRC 13813.</title>
        <authorList>
            <person name="Komaki H."/>
            <person name="Tamura T."/>
        </authorList>
    </citation>
    <scope>NUCLEOTIDE SEQUENCE [LARGE SCALE GENOMIC DNA]</scope>
    <source>
        <strain evidence="3">NBRC 13813</strain>
    </source>
</reference>
<gene>
    <name evidence="2" type="ORF">Saso_02740</name>
</gene>
<dbReference type="EMBL" id="BNEB01000001">
    <property type="protein sequence ID" value="GHI58624.1"/>
    <property type="molecule type" value="Genomic_DNA"/>
</dbReference>
<comment type="caution">
    <text evidence="2">The sequence shown here is derived from an EMBL/GenBank/DDBJ whole genome shotgun (WGS) entry which is preliminary data.</text>
</comment>
<evidence type="ECO:0008006" key="4">
    <source>
        <dbReference type="Google" id="ProtNLM"/>
    </source>
</evidence>
<proteinExistence type="predicted"/>
<dbReference type="GeneID" id="91468212"/>
<evidence type="ECO:0000313" key="2">
    <source>
        <dbReference type="EMBL" id="GHI58624.1"/>
    </source>
</evidence>
<dbReference type="InterPro" id="IPR043129">
    <property type="entry name" value="ATPase_NBD"/>
</dbReference>
<dbReference type="RefSeq" id="WP_189917157.1">
    <property type="nucleotide sequence ID" value="NZ_BMSI01000001.1"/>
</dbReference>
<organism evidence="2 3">
    <name type="scientific">Streptomyces asoensis</name>
    <dbReference type="NCBI Taxonomy" id="249586"/>
    <lineage>
        <taxon>Bacteria</taxon>
        <taxon>Bacillati</taxon>
        <taxon>Actinomycetota</taxon>
        <taxon>Actinomycetes</taxon>
        <taxon>Kitasatosporales</taxon>
        <taxon>Streptomycetaceae</taxon>
        <taxon>Streptomyces</taxon>
    </lineage>
</organism>
<sequence>MAAPHLSFRSPEPAAAPPGHVTATGHSSFRLHEHEGRYPLPVVTLHPDHEPGSTYLHVQLPGRLTVRSAADTALPPGLARALQVAWSSDGDGRPVIGDLDLVRDAAIETVLVHLTPRPRDAAPRGYGESLYVDVFWEFDVQGPGGRTTVGSALLLEFAPPGAPPEQEPGDEPEPEFLRLREPSAEHFHEFAVVDFGTTASTVTLQSSGKLERHSVDPAQSATMGRFLTELLTPGAVPQGAPGGGPLRDAPEEWRDAAADLLDRKLTVRGVTEEVMTGHEALALVSEGNEDAVSALQLEVEQAFYRGSRELRTWLTPLLHHGYTAMTQTPPLRLHGLRPVPFVGENGRTTFAPPSSLVETESQGDDEEPRLPENRTFHLGDGPGAITGLKRLVMRAQVPGTPGSELSPVHLTQHLYLRLVEAAERLTADKSNPGSTLQTVIVTYPTTALPEVRQRLGELVGTALGAPIVITDYDEGLAAGLFFVMRELSGNQNLGLEALRARSRRVTRTLPPDPATGAARTLPVSPPTWERTMLVVDIGGGTTDIALLQLALTDATPERPDRDRAVSGRRYRLEPMLLASTGHEQLGGDLLTLQVFYWLKAVLIDELREDDTGAVTGGEPQARPAGRSLAAQVADQAGRHLETIVHPDVRETLHSCLPTTWDATSQEQEQSKERDRFHELWRLAEEKKQALGTSGDRPVVLEPHEVTTIVQGAPGRLRTPSAAIPLDVAQFERLMLPVLRRAAEMGADLVRTTFERERENNERAAKRGRETGPAPVLDLVVLSGRTSSMSLVGSTVTDVLSRADSGTQLKFGWDPMALSIETEFAKQATSLGAAWAHNVRNHARVGETVRGDRVGHRRMTDLDIETRGLFSSLPCDLGPLAAENKPVVLLRAGEPFVELDERGTLGIRSPQWNLLPRLVELHRITSASRSIQWGTFDLALAAKRDRIELSNPIWQPQRENGVKYLVEVDQELRLQILLCNGTPHYWVDGTRHHLKLAELVDGASFDPDLGRCRLPGRLCVTNASGGLTEVFPPPGPGGEDDYFDQSFHPDADSTQHTVAGRIAVIPVPPVAGQYEFHLDDGGGNPKRLDVLAVPDATTHGQQRLHMATLDARGHLSVYRGAVPFAPALNLRDVEREAGRVHSRPMDRGRPDFVDEWDPFTGAH</sequence>
<dbReference type="SUPFAM" id="SSF53067">
    <property type="entry name" value="Actin-like ATPase domain"/>
    <property type="match status" value="1"/>
</dbReference>
<dbReference type="Gene3D" id="3.90.640.10">
    <property type="entry name" value="Actin, Chain A, domain 4"/>
    <property type="match status" value="1"/>
</dbReference>
<protein>
    <recommendedName>
        <fullName evidence="4">Molecular chaperone</fullName>
    </recommendedName>
</protein>
<accession>A0ABQ3RRZ2</accession>
<evidence type="ECO:0000313" key="3">
    <source>
        <dbReference type="Proteomes" id="UP000649259"/>
    </source>
</evidence>
<feature type="compositionally biased region" description="Polar residues" evidence="1">
    <location>
        <begin position="346"/>
        <end position="360"/>
    </location>
</feature>
<feature type="compositionally biased region" description="Basic and acidic residues" evidence="1">
    <location>
        <begin position="368"/>
        <end position="377"/>
    </location>
</feature>